<dbReference type="GO" id="GO:0033214">
    <property type="term" value="P:siderophore-iron import into cell"/>
    <property type="evidence" value="ECO:0007669"/>
    <property type="project" value="TreeGrafter"/>
</dbReference>
<evidence type="ECO:0000313" key="10">
    <source>
        <dbReference type="Proteomes" id="UP000272412"/>
    </source>
</evidence>
<name>A0A3N4N1C9_9NEIS</name>
<evidence type="ECO:0000256" key="8">
    <source>
        <dbReference type="SAM" id="Phobius"/>
    </source>
</evidence>
<evidence type="ECO:0000256" key="3">
    <source>
        <dbReference type="ARBA" id="ARBA00022448"/>
    </source>
</evidence>
<dbReference type="InterPro" id="IPR037294">
    <property type="entry name" value="ABC_BtuC-like"/>
</dbReference>
<feature type="transmembrane region" description="Helical" evidence="8">
    <location>
        <begin position="307"/>
        <end position="327"/>
    </location>
</feature>
<evidence type="ECO:0000256" key="1">
    <source>
        <dbReference type="ARBA" id="ARBA00004651"/>
    </source>
</evidence>
<dbReference type="EMBL" id="RPFL01000009">
    <property type="protein sequence ID" value="RPD89158.1"/>
    <property type="molecule type" value="Genomic_DNA"/>
</dbReference>
<dbReference type="SUPFAM" id="SSF81345">
    <property type="entry name" value="ABC transporter involved in vitamin B12 uptake, BtuC"/>
    <property type="match status" value="1"/>
</dbReference>
<keyword evidence="5 8" id="KW-0812">Transmembrane</keyword>
<dbReference type="GO" id="GO:0022857">
    <property type="term" value="F:transmembrane transporter activity"/>
    <property type="evidence" value="ECO:0007669"/>
    <property type="project" value="InterPro"/>
</dbReference>
<keyword evidence="10" id="KW-1185">Reference proteome</keyword>
<evidence type="ECO:0000256" key="5">
    <source>
        <dbReference type="ARBA" id="ARBA00022692"/>
    </source>
</evidence>
<feature type="transmembrane region" description="Helical" evidence="8">
    <location>
        <begin position="238"/>
        <end position="268"/>
    </location>
</feature>
<feature type="transmembrane region" description="Helical" evidence="8">
    <location>
        <begin position="62"/>
        <end position="83"/>
    </location>
</feature>
<reference evidence="9 10" key="1">
    <citation type="submission" date="2018-11" db="EMBL/GenBank/DDBJ databases">
        <title>Neisseria weixii sp. nov. isolated from the rectal contents of plateau pika (Ochotona cruzoniae).</title>
        <authorList>
            <person name="Zhang G."/>
        </authorList>
    </citation>
    <scope>NUCLEOTIDE SEQUENCE [LARGE SCALE GENOMIC DNA]</scope>
    <source>
        <strain evidence="9 10">10009</strain>
    </source>
</reference>
<evidence type="ECO:0000313" key="9">
    <source>
        <dbReference type="EMBL" id="RPD89158.1"/>
    </source>
</evidence>
<feature type="transmembrane region" description="Helical" evidence="8">
    <location>
        <begin position="196"/>
        <end position="218"/>
    </location>
</feature>
<comment type="similarity">
    <text evidence="2">Belongs to the binding-protein-dependent transport system permease family. FecCD subfamily.</text>
</comment>
<evidence type="ECO:0000256" key="6">
    <source>
        <dbReference type="ARBA" id="ARBA00022989"/>
    </source>
</evidence>
<dbReference type="Pfam" id="PF01032">
    <property type="entry name" value="FecCD"/>
    <property type="match status" value="1"/>
</dbReference>
<protein>
    <submittedName>
        <fullName evidence="9">Iron ABC transporter permease</fullName>
    </submittedName>
</protein>
<dbReference type="AlphaFoldDB" id="A0A3N4N1C9"/>
<dbReference type="Gene3D" id="1.10.3470.10">
    <property type="entry name" value="ABC transporter involved in vitamin B12 uptake, BtuC"/>
    <property type="match status" value="1"/>
</dbReference>
<evidence type="ECO:0000256" key="7">
    <source>
        <dbReference type="ARBA" id="ARBA00023136"/>
    </source>
</evidence>
<dbReference type="Proteomes" id="UP000272412">
    <property type="component" value="Unassembled WGS sequence"/>
</dbReference>
<comment type="subcellular location">
    <subcellularLocation>
        <location evidence="1">Cell membrane</location>
        <topology evidence="1">Multi-pass membrane protein</topology>
    </subcellularLocation>
</comment>
<keyword evidence="6 8" id="KW-1133">Transmembrane helix</keyword>
<evidence type="ECO:0000256" key="2">
    <source>
        <dbReference type="ARBA" id="ARBA00007935"/>
    </source>
</evidence>
<comment type="caution">
    <text evidence="9">The sequence shown here is derived from an EMBL/GenBank/DDBJ whole genome shotgun (WGS) entry which is preliminary data.</text>
</comment>
<dbReference type="PANTHER" id="PTHR30472">
    <property type="entry name" value="FERRIC ENTEROBACTIN TRANSPORT SYSTEM PERMEASE PROTEIN"/>
    <property type="match status" value="1"/>
</dbReference>
<feature type="transmembrane region" description="Helical" evidence="8">
    <location>
        <begin position="120"/>
        <end position="139"/>
    </location>
</feature>
<keyword evidence="7 8" id="KW-0472">Membrane</keyword>
<evidence type="ECO:0000256" key="4">
    <source>
        <dbReference type="ARBA" id="ARBA00022475"/>
    </source>
</evidence>
<keyword evidence="4" id="KW-1003">Cell membrane</keyword>
<accession>A0A3N4N1C9</accession>
<keyword evidence="3" id="KW-0813">Transport</keyword>
<dbReference type="RefSeq" id="WP_123803974.1">
    <property type="nucleotide sequence ID" value="NZ_RPFL01000009.1"/>
</dbReference>
<proteinExistence type="inferred from homology"/>
<sequence length="332" mass="34456">MKSLFLPLKRQRKIQTGLIIILAGLLVLSAIWGKQHFLLGNIADILSSTANPMQQWLFYDLWLPRTLTAAGAGAALGAAGAVFQSLTRNPLGSPDIIGVNAGAAVGAVAAGLLWPGYLGIAQGALLGALSVLVLVLLGTKGRLNFGMEIIVSGLAVNAAAMALVQFGLTAVRQENAQQMTAWLSGSLEARSWEHVVTVWTFMPLLLAGLMLLNTRLSLLALGRDTASGLGVPVRSSSWLLLLAATALAATAVTVAGPVSFLALAAPHIVRRMMQTDRPMVVPAALTGAVLMMAADLTARLLPTPAPLPAGIVTAALGGLYLVFLLSLKPKAV</sequence>
<organism evidence="9 10">
    <name type="scientific">Neisseria weixii</name>
    <dbReference type="NCBI Taxonomy" id="1853276"/>
    <lineage>
        <taxon>Bacteria</taxon>
        <taxon>Pseudomonadati</taxon>
        <taxon>Pseudomonadota</taxon>
        <taxon>Betaproteobacteria</taxon>
        <taxon>Neisseriales</taxon>
        <taxon>Neisseriaceae</taxon>
        <taxon>Neisseria</taxon>
    </lineage>
</organism>
<dbReference type="GO" id="GO:0005886">
    <property type="term" value="C:plasma membrane"/>
    <property type="evidence" value="ECO:0007669"/>
    <property type="project" value="UniProtKB-SubCell"/>
</dbReference>
<dbReference type="PANTHER" id="PTHR30472:SF24">
    <property type="entry name" value="FERRIC ENTEROBACTIN TRANSPORT SYSTEM PERMEASE PROTEIN FEPG"/>
    <property type="match status" value="1"/>
</dbReference>
<gene>
    <name evidence="9" type="ORF">EGK74_04730</name>
</gene>
<feature type="transmembrane region" description="Helical" evidence="8">
    <location>
        <begin position="95"/>
        <end position="114"/>
    </location>
</feature>
<dbReference type="OrthoDB" id="9811721at2"/>
<dbReference type="InterPro" id="IPR000522">
    <property type="entry name" value="ABC_transptr_permease_BtuC"/>
</dbReference>